<dbReference type="Pfam" id="PF12535">
    <property type="entry name" value="Nudix_N"/>
    <property type="match status" value="1"/>
</dbReference>
<proteinExistence type="inferred from homology"/>
<dbReference type="CDD" id="cd04672">
    <property type="entry name" value="NUDIX_CDP-Chase_like"/>
    <property type="match status" value="1"/>
</dbReference>
<dbReference type="Gene3D" id="6.10.250.1120">
    <property type="match status" value="1"/>
</dbReference>
<feature type="domain" description="Nudix hydrolase" evidence="2">
    <location>
        <begin position="81"/>
        <end position="209"/>
    </location>
</feature>
<accession>A0AB37UIX1</accession>
<dbReference type="RefSeq" id="WP_181246283.1">
    <property type="nucleotide sequence ID" value="NZ_JAVKZF010000001.1"/>
</dbReference>
<evidence type="ECO:0000256" key="1">
    <source>
        <dbReference type="ARBA" id="ARBA00005582"/>
    </source>
</evidence>
<dbReference type="Pfam" id="PF00293">
    <property type="entry name" value="NUDIX"/>
    <property type="match status" value="1"/>
</dbReference>
<dbReference type="InterPro" id="IPR059176">
    <property type="entry name" value="UDP-X_N"/>
</dbReference>
<dbReference type="InterPro" id="IPR015797">
    <property type="entry name" value="NUDIX_hydrolase-like_dom_sf"/>
</dbReference>
<evidence type="ECO:0000259" key="2">
    <source>
        <dbReference type="PROSITE" id="PS51462"/>
    </source>
</evidence>
<dbReference type="InterPro" id="IPR000086">
    <property type="entry name" value="NUDIX_hydrolase_dom"/>
</dbReference>
<dbReference type="PANTHER" id="PTHR43736">
    <property type="entry name" value="ADP-RIBOSE PYROPHOSPHATASE"/>
    <property type="match status" value="1"/>
</dbReference>
<comment type="similarity">
    <text evidence="1">Belongs to the Nudix hydrolase family.</text>
</comment>
<dbReference type="SUPFAM" id="SSF55811">
    <property type="entry name" value="Nudix"/>
    <property type="match status" value="1"/>
</dbReference>
<sequence length="220" mass="25003">MTNEKQLTTDRIMGSPEYKWLEWAKKLEAIAQTGLTYTEGVFDRERYKSLRAIAAEIMATYSHVEPSYVLDLFSQEVGYATPKVDVRAAVFQEDKLLLVKEKVDGCWSLPGGYADIGNSPSEVVVREVQEESGYLTRAIKLLAVYDRDKQGHPPFPYAVYKLHFLCELIGGSPSSSIETDEVAFFGEDEIPPLSLTRVMPTQITKIFHYHRHPDLPTYFD</sequence>
<gene>
    <name evidence="3" type="primary">yjhB</name>
    <name evidence="3" type="ORF">DSM107010_34560</name>
</gene>
<evidence type="ECO:0000313" key="4">
    <source>
        <dbReference type="Proteomes" id="UP000282574"/>
    </source>
</evidence>
<reference evidence="3 4" key="1">
    <citation type="journal article" date="2019" name="Genome Biol. Evol.">
        <title>Day and night: Metabolic profiles and evolutionary relationships of six axenic non-marine cyanobacteria.</title>
        <authorList>
            <person name="Will S.E."/>
            <person name="Henke P."/>
            <person name="Boedeker C."/>
            <person name="Huang S."/>
            <person name="Brinkmann H."/>
            <person name="Rohde M."/>
            <person name="Jarek M."/>
            <person name="Friedl T."/>
            <person name="Seufert S."/>
            <person name="Schumacher M."/>
            <person name="Overmann J."/>
            <person name="Neumann-Schaal M."/>
            <person name="Petersen J."/>
        </authorList>
    </citation>
    <scope>NUCLEOTIDE SEQUENCE [LARGE SCALE GENOMIC DNA]</scope>
    <source>
        <strain evidence="3 4">SAG 39.79</strain>
    </source>
</reference>
<organism evidence="3 4">
    <name type="scientific">Chroococcidiopsis cubana SAG 39.79</name>
    <dbReference type="NCBI Taxonomy" id="388085"/>
    <lineage>
        <taxon>Bacteria</taxon>
        <taxon>Bacillati</taxon>
        <taxon>Cyanobacteriota</taxon>
        <taxon>Cyanophyceae</taxon>
        <taxon>Chroococcidiopsidales</taxon>
        <taxon>Chroococcidiopsidaceae</taxon>
        <taxon>Chroococcidiopsis</taxon>
    </lineage>
</organism>
<protein>
    <submittedName>
        <fullName evidence="3">ADP-ribose pyrophosphatase YjhB</fullName>
    </submittedName>
</protein>
<comment type="caution">
    <text evidence="3">The sequence shown here is derived from an EMBL/GenBank/DDBJ whole genome shotgun (WGS) entry which is preliminary data.</text>
</comment>
<keyword evidence="4" id="KW-1185">Reference proteome</keyword>
<dbReference type="Gene3D" id="3.90.79.10">
    <property type="entry name" value="Nucleoside Triphosphate Pyrophosphohydrolase"/>
    <property type="match status" value="1"/>
</dbReference>
<dbReference type="PROSITE" id="PS51462">
    <property type="entry name" value="NUDIX"/>
    <property type="match status" value="1"/>
</dbReference>
<dbReference type="Proteomes" id="UP000282574">
    <property type="component" value="Unassembled WGS sequence"/>
</dbReference>
<dbReference type="AlphaFoldDB" id="A0AB37UIX1"/>
<evidence type="ECO:0000313" key="3">
    <source>
        <dbReference type="EMBL" id="RUT11315.1"/>
    </source>
</evidence>
<name>A0AB37UIX1_9CYAN</name>
<dbReference type="PANTHER" id="PTHR43736:SF1">
    <property type="entry name" value="DIHYDRONEOPTERIN TRIPHOSPHATE DIPHOSPHATASE"/>
    <property type="match status" value="1"/>
</dbReference>
<dbReference type="EMBL" id="RSCK01000028">
    <property type="protein sequence ID" value="RUT11315.1"/>
    <property type="molecule type" value="Genomic_DNA"/>
</dbReference>